<dbReference type="PROSITE" id="PS50885">
    <property type="entry name" value="HAMP"/>
    <property type="match status" value="1"/>
</dbReference>
<dbReference type="SMART" id="SM00387">
    <property type="entry name" value="HATPase_c"/>
    <property type="match status" value="1"/>
</dbReference>
<dbReference type="Proteomes" id="UP001523565">
    <property type="component" value="Unassembled WGS sequence"/>
</dbReference>
<dbReference type="Pfam" id="PF00672">
    <property type="entry name" value="HAMP"/>
    <property type="match status" value="1"/>
</dbReference>
<evidence type="ECO:0000256" key="5">
    <source>
        <dbReference type="SAM" id="Coils"/>
    </source>
</evidence>
<dbReference type="PANTHER" id="PTHR34220:SF7">
    <property type="entry name" value="SENSOR HISTIDINE KINASE YPDA"/>
    <property type="match status" value="1"/>
</dbReference>
<dbReference type="SUPFAM" id="SSF55874">
    <property type="entry name" value="ATPase domain of HSP90 chaperone/DNA topoisomerase II/histidine kinase"/>
    <property type="match status" value="1"/>
</dbReference>
<evidence type="ECO:0000256" key="3">
    <source>
        <dbReference type="ARBA" id="ARBA00022679"/>
    </source>
</evidence>
<evidence type="ECO:0000259" key="7">
    <source>
        <dbReference type="PROSITE" id="PS50885"/>
    </source>
</evidence>
<organism evidence="8 9">
    <name type="scientific">Ohessyouella blattaphilus</name>
    <dbReference type="NCBI Taxonomy" id="2949333"/>
    <lineage>
        <taxon>Bacteria</taxon>
        <taxon>Bacillati</taxon>
        <taxon>Bacillota</taxon>
        <taxon>Clostridia</taxon>
        <taxon>Lachnospirales</taxon>
        <taxon>Lachnospiraceae</taxon>
        <taxon>Ohessyouella</taxon>
    </lineage>
</organism>
<keyword evidence="4 8" id="KW-0418">Kinase</keyword>
<dbReference type="EMBL" id="JAMZFV010000003">
    <property type="protein sequence ID" value="MCP1109409.1"/>
    <property type="molecule type" value="Genomic_DNA"/>
</dbReference>
<gene>
    <name evidence="8" type="ORF">NK118_03985</name>
</gene>
<evidence type="ECO:0000256" key="1">
    <source>
        <dbReference type="ARBA" id="ARBA00004370"/>
    </source>
</evidence>
<feature type="domain" description="HAMP" evidence="7">
    <location>
        <begin position="304"/>
        <end position="356"/>
    </location>
</feature>
<dbReference type="Gene3D" id="6.10.340.10">
    <property type="match status" value="1"/>
</dbReference>
<dbReference type="Gene3D" id="3.30.565.10">
    <property type="entry name" value="Histidine kinase-like ATPase, C-terminal domain"/>
    <property type="match status" value="1"/>
</dbReference>
<feature type="transmembrane region" description="Helical" evidence="6">
    <location>
        <begin position="282"/>
        <end position="303"/>
    </location>
</feature>
<evidence type="ECO:0000256" key="4">
    <source>
        <dbReference type="ARBA" id="ARBA00022777"/>
    </source>
</evidence>
<dbReference type="InterPro" id="IPR003594">
    <property type="entry name" value="HATPase_dom"/>
</dbReference>
<feature type="coiled-coil region" evidence="5">
    <location>
        <begin position="341"/>
        <end position="371"/>
    </location>
</feature>
<keyword evidence="6" id="KW-0472">Membrane</keyword>
<dbReference type="Pfam" id="PF06580">
    <property type="entry name" value="His_kinase"/>
    <property type="match status" value="1"/>
</dbReference>
<dbReference type="InterPro" id="IPR050640">
    <property type="entry name" value="Bact_2-comp_sensor_kinase"/>
</dbReference>
<dbReference type="SMART" id="SM00304">
    <property type="entry name" value="HAMP"/>
    <property type="match status" value="1"/>
</dbReference>
<dbReference type="PANTHER" id="PTHR34220">
    <property type="entry name" value="SENSOR HISTIDINE KINASE YPDA"/>
    <property type="match status" value="1"/>
</dbReference>
<evidence type="ECO:0000313" key="8">
    <source>
        <dbReference type="EMBL" id="MCP1109409.1"/>
    </source>
</evidence>
<dbReference type="InterPro" id="IPR036890">
    <property type="entry name" value="HATPase_C_sf"/>
</dbReference>
<proteinExistence type="predicted"/>
<comment type="caution">
    <text evidence="8">The sequence shown here is derived from an EMBL/GenBank/DDBJ whole genome shotgun (WGS) entry which is preliminary data.</text>
</comment>
<evidence type="ECO:0000256" key="6">
    <source>
        <dbReference type="SAM" id="Phobius"/>
    </source>
</evidence>
<dbReference type="RefSeq" id="WP_262068318.1">
    <property type="nucleotide sequence ID" value="NZ_JAMXOC010000003.1"/>
</dbReference>
<dbReference type="InterPro" id="IPR010559">
    <property type="entry name" value="Sig_transdc_His_kin_internal"/>
</dbReference>
<comment type="subcellular location">
    <subcellularLocation>
        <location evidence="1">Membrane</location>
    </subcellularLocation>
</comment>
<dbReference type="Pfam" id="PF02518">
    <property type="entry name" value="HATPase_c"/>
    <property type="match status" value="1"/>
</dbReference>
<keyword evidence="9" id="KW-1185">Reference proteome</keyword>
<evidence type="ECO:0000256" key="2">
    <source>
        <dbReference type="ARBA" id="ARBA00022553"/>
    </source>
</evidence>
<dbReference type="CDD" id="cd06225">
    <property type="entry name" value="HAMP"/>
    <property type="match status" value="1"/>
</dbReference>
<keyword evidence="6" id="KW-1133">Transmembrane helix</keyword>
<reference evidence="8 9" key="1">
    <citation type="journal article" date="2022" name="Genome Biol. Evol.">
        <title>Host diet, physiology and behaviors set the stage for Lachnospiraceae cladogenesis.</title>
        <authorList>
            <person name="Vera-Ponce De Leon A."/>
            <person name="Schneider M."/>
            <person name="Jahnes B.C."/>
            <person name="Sadowski V."/>
            <person name="Camuy-Velez L.A."/>
            <person name="Duan J."/>
            <person name="Sabree Z.L."/>
        </authorList>
    </citation>
    <scope>NUCLEOTIDE SEQUENCE [LARGE SCALE GENOMIC DNA]</scope>
    <source>
        <strain evidence="8 9">PAL227</strain>
    </source>
</reference>
<keyword evidence="6" id="KW-0812">Transmembrane</keyword>
<dbReference type="InterPro" id="IPR003660">
    <property type="entry name" value="HAMP_dom"/>
</dbReference>
<keyword evidence="2" id="KW-0597">Phosphoprotein</keyword>
<protein>
    <submittedName>
        <fullName evidence="8">Sensor histidine kinase</fullName>
    </submittedName>
</protein>
<keyword evidence="3" id="KW-0808">Transferase</keyword>
<dbReference type="SUPFAM" id="SSF158472">
    <property type="entry name" value="HAMP domain-like"/>
    <property type="match status" value="1"/>
</dbReference>
<name>A0ABT1EFD3_9FIRM</name>
<dbReference type="GO" id="GO:0016301">
    <property type="term" value="F:kinase activity"/>
    <property type="evidence" value="ECO:0007669"/>
    <property type="project" value="UniProtKB-KW"/>
</dbReference>
<sequence length="576" mass="65801">MKSIRIKILVSIFFITVITTLAITVVFYQKAADTIEDNYILSNQQRNRQLIESLDQSMQEVLHISVEASCDPELKRKTHEYTVNQKDQTLEEIAEILKMYYKQNAAISSYHLIIPSQQVLVTSEAYPIFRKVIEKRNIEAIIRESQEKAGPFLLKSLISGKPSQLAFVEEVAVNGEVLGYLCANIEERSLYYNYLSEMKTEAVEEVMLLDVEDKIISSDNAEQVGTASHLQVERGAADKRTELVSLDEDNIYFYSRAYFSGCALYISADRESVLGDLTQLRLYYTGIFLTFLLIAAILAFYLAQMIYRPIKQLTTTVKQVSEGNLETRADITSKDEIGTLSEEFNQMLDHIEELIEQVIEKEKLKKDAELEALQYQVTPHFMYNTLNAIKYSAKIKGEQELAGLIENFVELLQASISKKGAFLTVTEELYILENYIRLQEFRSHATIQMRCEISEEAQSCLIPRLLLQPLVENSLLHGIDLKENNGVIKITAKVEEEVLYLEVSDNGRGISQEKITQLLYKKTKKTKGFTAIGIPNILERLKLYYGERAGMDYRSDVPGTTVIIHLPKEVYDDQEE</sequence>
<keyword evidence="5" id="KW-0175">Coiled coil</keyword>
<evidence type="ECO:0000313" key="9">
    <source>
        <dbReference type="Proteomes" id="UP001523565"/>
    </source>
</evidence>
<accession>A0ABT1EFD3</accession>